<organism evidence="1 2">
    <name type="scientific">Aspergillus cristatus</name>
    <name type="common">Chinese Fuzhuan brick tea-fermentation fungus</name>
    <name type="synonym">Eurotium cristatum</name>
    <dbReference type="NCBI Taxonomy" id="573508"/>
    <lineage>
        <taxon>Eukaryota</taxon>
        <taxon>Fungi</taxon>
        <taxon>Dikarya</taxon>
        <taxon>Ascomycota</taxon>
        <taxon>Pezizomycotina</taxon>
        <taxon>Eurotiomycetes</taxon>
        <taxon>Eurotiomycetidae</taxon>
        <taxon>Eurotiales</taxon>
        <taxon>Aspergillaceae</taxon>
        <taxon>Aspergillus</taxon>
        <taxon>Aspergillus subgen. Aspergillus</taxon>
    </lineage>
</organism>
<protein>
    <submittedName>
        <fullName evidence="1">Uncharacterized protein</fullName>
    </submittedName>
</protein>
<sequence length="283" mass="32279">MPYTNDCHGIRDLSSSFINDALTDRLSNVLDSLARVLVHKPSWEVISLGARIGPADQVTVFIADNGAVGPNIMAHFWVIWERLRKLSQSFEKSQECVKRSYLINARSPALRDLSLLSDAMQNEAHDFKRCVYTHSFGKFLKRFEKGNRFDQLKKDSPFYSNPGLKEPMEQIMECLTTINELIGNSEKLPDNFNKFEVAIHIATREIQKILQDNASVSYLTSLNPTHLNFLRKVSCLTQAVNVLIQATNSPRLRRQLFFGKAVTLIPVPSLEETVRFPEKCDEY</sequence>
<dbReference type="Proteomes" id="UP000094569">
    <property type="component" value="Unassembled WGS sequence"/>
</dbReference>
<evidence type="ECO:0000313" key="1">
    <source>
        <dbReference type="EMBL" id="ODM15932.1"/>
    </source>
</evidence>
<evidence type="ECO:0000313" key="2">
    <source>
        <dbReference type="Proteomes" id="UP000094569"/>
    </source>
</evidence>
<dbReference type="VEuPathDB" id="FungiDB:SI65_08773"/>
<dbReference type="AlphaFoldDB" id="A0A1E3B4P6"/>
<accession>A0A1E3B4P6</accession>
<proteinExistence type="predicted"/>
<name>A0A1E3B4P6_ASPCR</name>
<dbReference type="EMBL" id="JXNT01000014">
    <property type="protein sequence ID" value="ODM15932.1"/>
    <property type="molecule type" value="Genomic_DNA"/>
</dbReference>
<comment type="caution">
    <text evidence="1">The sequence shown here is derived from an EMBL/GenBank/DDBJ whole genome shotgun (WGS) entry which is preliminary data.</text>
</comment>
<keyword evidence="2" id="KW-1185">Reference proteome</keyword>
<reference evidence="1 2" key="1">
    <citation type="journal article" date="2016" name="BMC Genomics">
        <title>Comparative genomic and transcriptomic analyses of the Fuzhuan brick tea-fermentation fungus Aspergillus cristatus.</title>
        <authorList>
            <person name="Ge Y."/>
            <person name="Wang Y."/>
            <person name="Liu Y."/>
            <person name="Tan Y."/>
            <person name="Ren X."/>
            <person name="Zhang X."/>
            <person name="Hyde K.D."/>
            <person name="Liu Y."/>
            <person name="Liu Z."/>
        </authorList>
    </citation>
    <scope>NUCLEOTIDE SEQUENCE [LARGE SCALE GENOMIC DNA]</scope>
    <source>
        <strain evidence="1 2">GZAAS20.1005</strain>
    </source>
</reference>
<gene>
    <name evidence="1" type="ORF">SI65_08773</name>
</gene>
<dbReference type="OrthoDB" id="4184514at2759"/>